<dbReference type="AlphaFoldDB" id="A0A1I0S519"/>
<dbReference type="Proteomes" id="UP000199310">
    <property type="component" value="Unassembled WGS sequence"/>
</dbReference>
<evidence type="ECO:0000313" key="2">
    <source>
        <dbReference type="Proteomes" id="UP000199310"/>
    </source>
</evidence>
<evidence type="ECO:0000313" key="1">
    <source>
        <dbReference type="EMBL" id="SEW49978.1"/>
    </source>
</evidence>
<gene>
    <name evidence="1" type="ORF">SAMN04488122_3653</name>
</gene>
<dbReference type="EMBL" id="FOJG01000002">
    <property type="protein sequence ID" value="SEW49978.1"/>
    <property type="molecule type" value="Genomic_DNA"/>
</dbReference>
<keyword evidence="2" id="KW-1185">Reference proteome</keyword>
<organism evidence="1 2">
    <name type="scientific">Chitinophaga arvensicola</name>
    <dbReference type="NCBI Taxonomy" id="29529"/>
    <lineage>
        <taxon>Bacteria</taxon>
        <taxon>Pseudomonadati</taxon>
        <taxon>Bacteroidota</taxon>
        <taxon>Chitinophagia</taxon>
        <taxon>Chitinophagales</taxon>
        <taxon>Chitinophagaceae</taxon>
        <taxon>Chitinophaga</taxon>
    </lineage>
</organism>
<dbReference type="RefSeq" id="WP_089897067.1">
    <property type="nucleotide sequence ID" value="NZ_FOJG01000002.1"/>
</dbReference>
<protein>
    <submittedName>
        <fullName evidence="1">Uncharacterized protein</fullName>
    </submittedName>
</protein>
<dbReference type="STRING" id="29529.SAMN04488122_3653"/>
<proteinExistence type="predicted"/>
<reference evidence="2" key="1">
    <citation type="submission" date="2016-10" db="EMBL/GenBank/DDBJ databases">
        <authorList>
            <person name="Varghese N."/>
            <person name="Submissions S."/>
        </authorList>
    </citation>
    <scope>NUCLEOTIDE SEQUENCE [LARGE SCALE GENOMIC DNA]</scope>
    <source>
        <strain evidence="2">DSM 3695</strain>
    </source>
</reference>
<accession>A0A1I0S519</accession>
<name>A0A1I0S519_9BACT</name>
<sequence>MKPLIALWLGIFSLYLLSCQNAGSQKHVVTDSTPSPRISFCRLLDSLPMVDRAASSHLTGLRDVTGNEMLLSFPQWAGHMAVAGVYVRNPGFTVVYIYASEGDGAEYLAAYDTTGQLLSAQVMGENRSASTNSTKTFVSSTTVFRNDSIIEVRTTKDSTDLNDHPIIATSGKLRLLKIGRDGQIAYLPTETRSFAEYLASFPKRKFPIEIKAAPVTSGLPPLSGQTPFMDYRDYITAYTLRFYQFASLKADHNFYMAIYANDEMREARRLFHAGSLLIVYSREGRETDRTTLYGGASQAMYENEVTSASIQANGTVRIKDKESSLIFEQHTENEHYTDIYRDYTLRVNKKGKLEGEINNFKVNCDFLYPGRFRKQLLFMKRSGDIGNTGAEQICWLPFKSRVGLLFHFFVDFQNTFGELLLVDKNLVVTDRLLLHNGLKTESLKSMFWKKVPKDVFLAENMNPLITLNKPMAIAVNGQSLLVTPQGKFVAPE</sequence>